<dbReference type="InterPro" id="IPR029033">
    <property type="entry name" value="His_PPase_superfam"/>
</dbReference>
<dbReference type="GO" id="GO:0043456">
    <property type="term" value="P:regulation of pentose-phosphate shunt"/>
    <property type="evidence" value="ECO:0007669"/>
    <property type="project" value="TreeGrafter"/>
</dbReference>
<dbReference type="EMBL" id="JAJEQW010000002">
    <property type="protein sequence ID" value="MCC2241299.1"/>
    <property type="molecule type" value="Genomic_DNA"/>
</dbReference>
<dbReference type="InterPro" id="IPR013078">
    <property type="entry name" value="His_Pase_superF_clade-1"/>
</dbReference>
<accession>A0AAW4WKU2</accession>
<dbReference type="GO" id="GO:0045820">
    <property type="term" value="P:negative regulation of glycolytic process"/>
    <property type="evidence" value="ECO:0007669"/>
    <property type="project" value="TreeGrafter"/>
</dbReference>
<dbReference type="PANTHER" id="PTHR46517">
    <property type="entry name" value="FRUCTOSE-2,6-BISPHOSPHATASE TIGAR"/>
    <property type="match status" value="1"/>
</dbReference>
<comment type="caution">
    <text evidence="2">The sequence shown here is derived from an EMBL/GenBank/DDBJ whole genome shotgun (WGS) entry which is preliminary data.</text>
</comment>
<dbReference type="CDD" id="cd07067">
    <property type="entry name" value="HP_PGM_like"/>
    <property type="match status" value="1"/>
</dbReference>
<dbReference type="PANTHER" id="PTHR46517:SF1">
    <property type="entry name" value="FRUCTOSE-2,6-BISPHOSPHATASE TIGAR"/>
    <property type="match status" value="1"/>
</dbReference>
<gene>
    <name evidence="2" type="ORF">LKD47_03125</name>
</gene>
<evidence type="ECO:0000313" key="3">
    <source>
        <dbReference type="Proteomes" id="UP001198893"/>
    </source>
</evidence>
<evidence type="ECO:0000256" key="1">
    <source>
        <dbReference type="ARBA" id="ARBA00022801"/>
    </source>
</evidence>
<dbReference type="Gene3D" id="3.40.50.1240">
    <property type="entry name" value="Phosphoglycerate mutase-like"/>
    <property type="match status" value="1"/>
</dbReference>
<dbReference type="SUPFAM" id="SSF53254">
    <property type="entry name" value="Phosphoglycerate mutase-like"/>
    <property type="match status" value="1"/>
</dbReference>
<dbReference type="RefSeq" id="WP_227709662.1">
    <property type="nucleotide sequence ID" value="NZ_JAJEQW010000002.1"/>
</dbReference>
<proteinExistence type="predicted"/>
<name>A0AAW4WKU2_9FIRM</name>
<dbReference type="Proteomes" id="UP001198893">
    <property type="component" value="Unassembled WGS sequence"/>
</dbReference>
<organism evidence="2 3">
    <name type="scientific">Roseburia amylophila</name>
    <dbReference type="NCBI Taxonomy" id="2981794"/>
    <lineage>
        <taxon>Bacteria</taxon>
        <taxon>Bacillati</taxon>
        <taxon>Bacillota</taxon>
        <taxon>Clostridia</taxon>
        <taxon>Lachnospirales</taxon>
        <taxon>Lachnospiraceae</taxon>
        <taxon>Roseburia</taxon>
    </lineage>
</organism>
<keyword evidence="1" id="KW-0378">Hydrolase</keyword>
<sequence length="254" mass="29099">MWNQPEIKINLLLIRHGKTPSNREHRYLGVTEEALSGEGRKQLEILAEKDILKKPWLLFISPMLRCQESAGILFPGKKAYPIEEWREMNFGAYEGKNYEDLKNDSYYQKWIDSNGTLPFPEGESQQEYIKRCQRGLHAATKIIEEKIAREVADTAKTSSANEITELREPEKQIAESQMIENQIAENQMTENQMTESQPRNVTAVVHGGTIMALLHILAGGNYFDYQVKNGGGYCCKLRLCGEEWKLDSLEEITI</sequence>
<dbReference type="SMART" id="SM00855">
    <property type="entry name" value="PGAM"/>
    <property type="match status" value="1"/>
</dbReference>
<dbReference type="InterPro" id="IPR051695">
    <property type="entry name" value="Phosphoglycerate_Mutase"/>
</dbReference>
<dbReference type="AlphaFoldDB" id="A0AAW4WKU2"/>
<protein>
    <submittedName>
        <fullName evidence="2">Histidine phosphatase family protein</fullName>
    </submittedName>
</protein>
<evidence type="ECO:0000313" key="2">
    <source>
        <dbReference type="EMBL" id="MCC2241299.1"/>
    </source>
</evidence>
<dbReference type="GO" id="GO:0004331">
    <property type="term" value="F:fructose-2,6-bisphosphate 2-phosphatase activity"/>
    <property type="evidence" value="ECO:0007669"/>
    <property type="project" value="TreeGrafter"/>
</dbReference>
<dbReference type="Pfam" id="PF00300">
    <property type="entry name" value="His_Phos_1"/>
    <property type="match status" value="1"/>
</dbReference>
<reference evidence="2" key="1">
    <citation type="submission" date="2021-10" db="EMBL/GenBank/DDBJ databases">
        <title>Anaerobic single-cell dispensing facilitates the cultivation of human gut bacteria.</title>
        <authorList>
            <person name="Afrizal A."/>
        </authorList>
    </citation>
    <scope>NUCLEOTIDE SEQUENCE</scope>
    <source>
        <strain evidence="2">CLA-AA-H204</strain>
    </source>
</reference>
<dbReference type="GO" id="GO:0005829">
    <property type="term" value="C:cytosol"/>
    <property type="evidence" value="ECO:0007669"/>
    <property type="project" value="TreeGrafter"/>
</dbReference>